<name>A0A0S4FPT3_METFO</name>
<dbReference type="GO" id="GO:0016491">
    <property type="term" value="F:oxidoreductase activity"/>
    <property type="evidence" value="ECO:0007669"/>
    <property type="project" value="UniProtKB-ARBA"/>
</dbReference>
<organism evidence="2 3">
    <name type="scientific">Methanobacterium formicicum</name>
    <dbReference type="NCBI Taxonomy" id="2162"/>
    <lineage>
        <taxon>Archaea</taxon>
        <taxon>Methanobacteriati</taxon>
        <taxon>Methanobacteriota</taxon>
        <taxon>Methanomada group</taxon>
        <taxon>Methanobacteria</taxon>
        <taxon>Methanobacteriales</taxon>
        <taxon>Methanobacteriaceae</taxon>
        <taxon>Methanobacterium</taxon>
    </lineage>
</organism>
<keyword evidence="3" id="KW-1185">Reference proteome</keyword>
<dbReference type="AlphaFoldDB" id="A0A0S4FPT3"/>
<protein>
    <recommendedName>
        <fullName evidence="1">4Fe-4S ferredoxin-type domain-containing protein</fullName>
    </recommendedName>
</protein>
<feature type="domain" description="4Fe-4S ferredoxin-type" evidence="1">
    <location>
        <begin position="263"/>
        <end position="292"/>
    </location>
</feature>
<dbReference type="PATRIC" id="fig|2162.10.peg.1449"/>
<dbReference type="InterPro" id="IPR003745">
    <property type="entry name" value="DUF166"/>
</dbReference>
<gene>
    <name evidence="2" type="ORF">MB9_1386</name>
</gene>
<dbReference type="Gene3D" id="3.30.70.20">
    <property type="match status" value="1"/>
</dbReference>
<proteinExistence type="predicted"/>
<dbReference type="PROSITE" id="PS00198">
    <property type="entry name" value="4FE4S_FER_1"/>
    <property type="match status" value="1"/>
</dbReference>
<reference evidence="2" key="1">
    <citation type="submission" date="2014-09" db="EMBL/GenBank/DDBJ databases">
        <authorList>
            <person name="Wibberg D."/>
        </authorList>
    </citation>
    <scope>NUCLEOTIDE SEQUENCE [LARGE SCALE GENOMIC DNA]</scope>
    <source>
        <strain evidence="2">Mb9</strain>
    </source>
</reference>
<dbReference type="GeneID" id="26739630"/>
<dbReference type="InterPro" id="IPR017896">
    <property type="entry name" value="4Fe4S_Fe-S-bd"/>
</dbReference>
<dbReference type="SUPFAM" id="SSF54862">
    <property type="entry name" value="4Fe-4S ferredoxins"/>
    <property type="match status" value="1"/>
</dbReference>
<accession>A0A0S4FPT3</accession>
<dbReference type="Proteomes" id="UP000062768">
    <property type="component" value="Chromosome I"/>
</dbReference>
<dbReference type="EMBL" id="LN734822">
    <property type="protein sequence ID" value="CEL25023.1"/>
    <property type="molecule type" value="Genomic_DNA"/>
</dbReference>
<feature type="domain" description="4Fe-4S ferredoxin-type" evidence="1">
    <location>
        <begin position="225"/>
        <end position="257"/>
    </location>
</feature>
<dbReference type="Pfam" id="PF02593">
    <property type="entry name" value="DUF166"/>
    <property type="match status" value="1"/>
</dbReference>
<dbReference type="InterPro" id="IPR017900">
    <property type="entry name" value="4Fe4S_Fe_S_CS"/>
</dbReference>
<dbReference type="PROSITE" id="PS51379">
    <property type="entry name" value="4FE4S_FER_2"/>
    <property type="match status" value="2"/>
</dbReference>
<evidence type="ECO:0000313" key="3">
    <source>
        <dbReference type="Proteomes" id="UP000062768"/>
    </source>
</evidence>
<sequence length="297" mass="32521">MKLYIISSGKYGSRIVNSLAEMGLASSMVGLEEIPEDLPEFIDDFEQYVPKSIPQADLILAVGLFGDINMIVPIIARESGAQSVIIPIHDPAQIPPGLQREIEESAPEIKIVFPKPFCSLEPVGDTYIDEFAEQFGRPQLEIESDGLIKKVKVIRTAPCGSTHFIAENIEGLPAEEAELESGTKLHNYPCNASMSTDPAVGDTILHLAGYQVKEAVRRALGFSMKSAVVDHETCEADECQHECIKHCPQVQIGIDTVTLNENEQAVIDPASCGCCEICIQECPYGSIELEEKKFELE</sequence>
<dbReference type="RefSeq" id="WP_060537815.1">
    <property type="nucleotide sequence ID" value="NZ_LN734822.1"/>
</dbReference>
<evidence type="ECO:0000259" key="1">
    <source>
        <dbReference type="PROSITE" id="PS51379"/>
    </source>
</evidence>
<evidence type="ECO:0000313" key="2">
    <source>
        <dbReference type="EMBL" id="CEL25023.1"/>
    </source>
</evidence>